<feature type="compositionally biased region" description="Low complexity" evidence="9">
    <location>
        <begin position="345"/>
        <end position="357"/>
    </location>
</feature>
<comment type="similarity">
    <text evidence="8">Belongs to the AP2/ERF transcription factor family. ERF subfamily.</text>
</comment>
<keyword evidence="12" id="KW-1185">Reference proteome</keyword>
<feature type="region of interest" description="Disordered" evidence="9">
    <location>
        <begin position="30"/>
        <end position="85"/>
    </location>
</feature>
<dbReference type="Gene3D" id="3.30.730.10">
    <property type="entry name" value="AP2/ERF domain"/>
    <property type="match status" value="1"/>
</dbReference>
<protein>
    <recommendedName>
        <fullName evidence="10">AP2/ERF domain-containing protein</fullName>
    </recommendedName>
</protein>
<keyword evidence="4" id="KW-0238">DNA-binding</keyword>
<organism evidence="11 12">
    <name type="scientific">Musa balbisiana</name>
    <name type="common">Banana</name>
    <dbReference type="NCBI Taxonomy" id="52838"/>
    <lineage>
        <taxon>Eukaryota</taxon>
        <taxon>Viridiplantae</taxon>
        <taxon>Streptophyta</taxon>
        <taxon>Embryophyta</taxon>
        <taxon>Tracheophyta</taxon>
        <taxon>Spermatophyta</taxon>
        <taxon>Magnoliopsida</taxon>
        <taxon>Liliopsida</taxon>
        <taxon>Zingiberales</taxon>
        <taxon>Musaceae</taxon>
        <taxon>Musa</taxon>
    </lineage>
</organism>
<feature type="domain" description="AP2/ERF" evidence="10">
    <location>
        <begin position="209"/>
        <end position="266"/>
    </location>
</feature>
<dbReference type="InterPro" id="IPR036955">
    <property type="entry name" value="AP2/ERF_dom_sf"/>
</dbReference>
<dbReference type="PROSITE" id="PS51032">
    <property type="entry name" value="AP2_ERF"/>
    <property type="match status" value="1"/>
</dbReference>
<sequence>MATAIDMYNRYPFTTADPFDEELMKALEPFMTSASASSLSHPPPPPPPPPPSSTSSTTTLTYSSPSLTSTLPPSTFSSSPRFSTPPSLQNPNLGCYSLQNPTVGGYLCQDPALDACSPSPSVAGLVPESFCSLDRLGVGSVGRVGLTQLNPTQIQQIQAQFLFQQRQNLLAVRQLQASRHHHQAASFLGLRPQLMKHTGSPAAPKPTKLYRGVRQRHWGKWVAEIRLPKNRTRLWLGTFDTAEEAALAYDKAAYKLRGDFARLNFPNLRHAAAAAPGPLLSTVDAKLQALCQSLANSSKSKKRSSPLPSSTLKPITESATIGSGDPPPTVTKEAAPKAVSEDNKSGSSSEGEDSSCSPPVLEMQHLDFTEAPWDESETFMLQKHPSWEIDWDSILSSSICLTQSIIEKVAWHRRLLLMLLFHAGRVDGHEMGAYLGEKDPMSCGGSQAPCSTPFVLLYCPSQSPKKRNSLEDVPHQNHPANPSTSLCSYSWKTKESPFASKRCCLDQQKIPLRISMTSETTQCPQVGVHIKQHNYISSYSSFAINKLARFHCLRHPSHFQLVYKQPLPDNRHIHFGLFFDLSTSPSHSIHFVMSNCGELSHLRCEIKVDRLSNFDLDLPGNLSIRYFVVAGAGRRIRVDTREVPATSNPRWEEIATIECQGAADPVGELLEPHTVVFELRWRRRRSGRASVLGGFAGSKLLGRAEVAWKEVVASPDMASKRCVRFAAVSSELCGLEPPSLSVEMKAEVTEAPKMQRVGRSLAMEGRGCTSCDCDGNEEEILLAAATLNAW</sequence>
<evidence type="ECO:0000313" key="12">
    <source>
        <dbReference type="Proteomes" id="UP000317650"/>
    </source>
</evidence>
<proteinExistence type="inferred from homology"/>
<dbReference type="InterPro" id="IPR016177">
    <property type="entry name" value="DNA-bd_dom_sf"/>
</dbReference>
<dbReference type="GO" id="GO:0009873">
    <property type="term" value="P:ethylene-activated signaling pathway"/>
    <property type="evidence" value="ECO:0007669"/>
    <property type="project" value="UniProtKB-KW"/>
</dbReference>
<dbReference type="AlphaFoldDB" id="A0A4S8ITT8"/>
<evidence type="ECO:0000313" key="11">
    <source>
        <dbReference type="EMBL" id="THU52170.1"/>
    </source>
</evidence>
<name>A0A4S8ITT8_MUSBA</name>
<evidence type="ECO:0000256" key="1">
    <source>
        <dbReference type="ARBA" id="ARBA00004123"/>
    </source>
</evidence>
<comment type="subcellular location">
    <subcellularLocation>
        <location evidence="1">Nucleus</location>
    </subcellularLocation>
</comment>
<keyword evidence="7" id="KW-0539">Nucleus</keyword>
<dbReference type="PANTHER" id="PTHR31657">
    <property type="entry name" value="ETHYLENE-RESPONSIVE TRANSCRIPTION FACTOR ERF061"/>
    <property type="match status" value="1"/>
</dbReference>
<dbReference type="GO" id="GO:0005634">
    <property type="term" value="C:nucleus"/>
    <property type="evidence" value="ECO:0007669"/>
    <property type="project" value="UniProtKB-SubCell"/>
</dbReference>
<keyword evidence="3" id="KW-0805">Transcription regulation</keyword>
<keyword evidence="6" id="KW-0804">Transcription</keyword>
<dbReference type="PRINTS" id="PR00367">
    <property type="entry name" value="ETHRSPELEMNT"/>
</dbReference>
<dbReference type="STRING" id="52838.A0A4S8ITT8"/>
<dbReference type="EMBL" id="PYDT01000008">
    <property type="protein sequence ID" value="THU52170.1"/>
    <property type="molecule type" value="Genomic_DNA"/>
</dbReference>
<gene>
    <name evidence="11" type="ORF">C4D60_Mb10t01160</name>
</gene>
<dbReference type="Pfam" id="PF00847">
    <property type="entry name" value="AP2"/>
    <property type="match status" value="1"/>
</dbReference>
<evidence type="ECO:0000259" key="10">
    <source>
        <dbReference type="PROSITE" id="PS51032"/>
    </source>
</evidence>
<comment type="caution">
    <text evidence="11">The sequence shown here is derived from an EMBL/GenBank/DDBJ whole genome shotgun (WGS) entry which is preliminary data.</text>
</comment>
<dbReference type="GO" id="GO:0003700">
    <property type="term" value="F:DNA-binding transcription factor activity"/>
    <property type="evidence" value="ECO:0007669"/>
    <property type="project" value="InterPro"/>
</dbReference>
<keyword evidence="2" id="KW-0936">Ethylene signaling pathway</keyword>
<evidence type="ECO:0000256" key="6">
    <source>
        <dbReference type="ARBA" id="ARBA00023163"/>
    </source>
</evidence>
<dbReference type="InterPro" id="IPR051758">
    <property type="entry name" value="ERF/AP2-like"/>
</dbReference>
<evidence type="ECO:0000256" key="5">
    <source>
        <dbReference type="ARBA" id="ARBA00023159"/>
    </source>
</evidence>
<dbReference type="PANTHER" id="PTHR31657:SF73">
    <property type="entry name" value="OS02G0752800 PROTEIN"/>
    <property type="match status" value="1"/>
</dbReference>
<dbReference type="CDD" id="cd00018">
    <property type="entry name" value="AP2"/>
    <property type="match status" value="1"/>
</dbReference>
<keyword evidence="5" id="KW-0010">Activator</keyword>
<feature type="compositionally biased region" description="Low complexity" evidence="9">
    <location>
        <begin position="53"/>
        <end position="85"/>
    </location>
</feature>
<evidence type="ECO:0000256" key="4">
    <source>
        <dbReference type="ARBA" id="ARBA00023125"/>
    </source>
</evidence>
<dbReference type="FunFam" id="3.30.730.10:FF:000001">
    <property type="entry name" value="Ethylene-responsive transcription factor 2"/>
    <property type="match status" value="1"/>
</dbReference>
<feature type="compositionally biased region" description="Low complexity" evidence="9">
    <location>
        <begin position="305"/>
        <end position="314"/>
    </location>
</feature>
<evidence type="ECO:0000256" key="3">
    <source>
        <dbReference type="ARBA" id="ARBA00023015"/>
    </source>
</evidence>
<feature type="compositionally biased region" description="Pro residues" evidence="9">
    <location>
        <begin position="41"/>
        <end position="52"/>
    </location>
</feature>
<dbReference type="SMART" id="SM00380">
    <property type="entry name" value="AP2"/>
    <property type="match status" value="1"/>
</dbReference>
<feature type="region of interest" description="Disordered" evidence="9">
    <location>
        <begin position="295"/>
        <end position="359"/>
    </location>
</feature>
<accession>A0A4S8ITT8</accession>
<evidence type="ECO:0000256" key="8">
    <source>
        <dbReference type="ARBA" id="ARBA00024343"/>
    </source>
</evidence>
<dbReference type="Proteomes" id="UP000317650">
    <property type="component" value="Chromosome 10"/>
</dbReference>
<reference evidence="11 12" key="1">
    <citation type="journal article" date="2019" name="Nat. Plants">
        <title>Genome sequencing of Musa balbisiana reveals subgenome evolution and function divergence in polyploid bananas.</title>
        <authorList>
            <person name="Yao X."/>
        </authorList>
    </citation>
    <scope>NUCLEOTIDE SEQUENCE [LARGE SCALE GENOMIC DNA]</scope>
    <source>
        <strain evidence="12">cv. DH-PKW</strain>
        <tissue evidence="11">Leaves</tissue>
    </source>
</reference>
<evidence type="ECO:0000256" key="7">
    <source>
        <dbReference type="ARBA" id="ARBA00023242"/>
    </source>
</evidence>
<evidence type="ECO:0000256" key="9">
    <source>
        <dbReference type="SAM" id="MobiDB-lite"/>
    </source>
</evidence>
<dbReference type="GO" id="GO:0000976">
    <property type="term" value="F:transcription cis-regulatory region binding"/>
    <property type="evidence" value="ECO:0007669"/>
    <property type="project" value="UniProtKB-ARBA"/>
</dbReference>
<dbReference type="InterPro" id="IPR001471">
    <property type="entry name" value="AP2/ERF_dom"/>
</dbReference>
<evidence type="ECO:0000256" key="2">
    <source>
        <dbReference type="ARBA" id="ARBA00022745"/>
    </source>
</evidence>
<dbReference type="SUPFAM" id="SSF54171">
    <property type="entry name" value="DNA-binding domain"/>
    <property type="match status" value="1"/>
</dbReference>